<feature type="region of interest" description="Disordered" evidence="1">
    <location>
        <begin position="70"/>
        <end position="120"/>
    </location>
</feature>
<evidence type="ECO:0000313" key="3">
    <source>
        <dbReference type="Proteomes" id="UP000580250"/>
    </source>
</evidence>
<reference evidence="2 3" key="1">
    <citation type="submission" date="2020-08" db="EMBL/GenBank/DDBJ databases">
        <authorList>
            <person name="Koutsovoulos G."/>
            <person name="Danchin GJ E."/>
        </authorList>
    </citation>
    <scope>NUCLEOTIDE SEQUENCE [LARGE SCALE GENOMIC DNA]</scope>
</reference>
<sequence length="262" mass="29025">MVLVHAFIENSPSEGLNTKKLLKLVLTTFQTLLSPTKCSMEVFVKSKSELHKEIDPYIDSETGMLPKCTDQLSDSSISSSQVSSASTIRAASPSKRKPKATTKTNRQPKKAKQKRQPTMLVSSAATVAILPAPSPPVGEREELFEGVEQQKHHHRSASPILDNKFNKIRRQLRVALLKRNEGQKKASGESVDSSDADDEEEDDDEEEEEEEEGKSYAYSSISSMSTEAAGNEEGFDCCVQLWNILVKIVRLMFEAGNYVFGP</sequence>
<feature type="compositionally biased region" description="Basic residues" evidence="1">
    <location>
        <begin position="94"/>
        <end position="115"/>
    </location>
</feature>
<dbReference type="Proteomes" id="UP000580250">
    <property type="component" value="Unassembled WGS sequence"/>
</dbReference>
<evidence type="ECO:0000313" key="2">
    <source>
        <dbReference type="EMBL" id="CAD2126376.1"/>
    </source>
</evidence>
<comment type="caution">
    <text evidence="2">The sequence shown here is derived from an EMBL/GenBank/DDBJ whole genome shotgun (WGS) entry which is preliminary data.</text>
</comment>
<dbReference type="AlphaFoldDB" id="A0A6V7TKZ9"/>
<feature type="compositionally biased region" description="Low complexity" evidence="1">
    <location>
        <begin position="215"/>
        <end position="225"/>
    </location>
</feature>
<feature type="compositionally biased region" description="Low complexity" evidence="1">
    <location>
        <begin position="73"/>
        <end position="86"/>
    </location>
</feature>
<dbReference type="EMBL" id="CAJEWN010000005">
    <property type="protein sequence ID" value="CAD2126376.1"/>
    <property type="molecule type" value="Genomic_DNA"/>
</dbReference>
<feature type="compositionally biased region" description="Acidic residues" evidence="1">
    <location>
        <begin position="192"/>
        <end position="212"/>
    </location>
</feature>
<accession>A0A6V7TKZ9</accession>
<gene>
    <name evidence="2" type="ORF">MENT_LOCUS1478</name>
</gene>
<name>A0A6V7TKZ9_MELEN</name>
<protein>
    <submittedName>
        <fullName evidence="2">Uncharacterized protein</fullName>
    </submittedName>
</protein>
<evidence type="ECO:0000256" key="1">
    <source>
        <dbReference type="SAM" id="MobiDB-lite"/>
    </source>
</evidence>
<organism evidence="2 3">
    <name type="scientific">Meloidogyne enterolobii</name>
    <name type="common">Root-knot nematode worm</name>
    <name type="synonym">Meloidogyne mayaguensis</name>
    <dbReference type="NCBI Taxonomy" id="390850"/>
    <lineage>
        <taxon>Eukaryota</taxon>
        <taxon>Metazoa</taxon>
        <taxon>Ecdysozoa</taxon>
        <taxon>Nematoda</taxon>
        <taxon>Chromadorea</taxon>
        <taxon>Rhabditida</taxon>
        <taxon>Tylenchina</taxon>
        <taxon>Tylenchomorpha</taxon>
        <taxon>Tylenchoidea</taxon>
        <taxon>Meloidogynidae</taxon>
        <taxon>Meloidogyninae</taxon>
        <taxon>Meloidogyne</taxon>
    </lineage>
</organism>
<feature type="region of interest" description="Disordered" evidence="1">
    <location>
        <begin position="179"/>
        <end position="225"/>
    </location>
</feature>
<proteinExistence type="predicted"/>